<dbReference type="EMBL" id="AP028914">
    <property type="protein sequence ID" value="BES95797.1"/>
    <property type="molecule type" value="Genomic_DNA"/>
</dbReference>
<feature type="compositionally biased region" description="Acidic residues" evidence="1">
    <location>
        <begin position="287"/>
        <end position="296"/>
    </location>
</feature>
<dbReference type="InterPro" id="IPR039223">
    <property type="entry name" value="AATF/Bfr2"/>
</dbReference>
<dbReference type="Proteomes" id="UP001307889">
    <property type="component" value="Chromosome 6"/>
</dbReference>
<evidence type="ECO:0000313" key="3">
    <source>
        <dbReference type="EMBL" id="BES95797.1"/>
    </source>
</evidence>
<keyword evidence="4" id="KW-1185">Reference proteome</keyword>
<reference evidence="3 4" key="1">
    <citation type="submission" date="2023-09" db="EMBL/GenBank/DDBJ databases">
        <title>Nesidiocoris tenuis whole genome shotgun sequence.</title>
        <authorList>
            <person name="Shibata T."/>
            <person name="Shimoda M."/>
            <person name="Kobayashi T."/>
            <person name="Uehara T."/>
        </authorList>
    </citation>
    <scope>NUCLEOTIDE SEQUENCE [LARGE SCALE GENOMIC DNA]</scope>
    <source>
        <strain evidence="3 4">Japan</strain>
    </source>
</reference>
<feature type="compositionally biased region" description="Basic and acidic residues" evidence="1">
    <location>
        <begin position="73"/>
        <end position="84"/>
    </location>
</feature>
<proteinExistence type="predicted"/>
<feature type="region of interest" description="Disordered" evidence="1">
    <location>
        <begin position="1"/>
        <end position="20"/>
    </location>
</feature>
<sequence>MSLREQIEKSLSRENNEVDAVEDEVMKDSVLAIASADFKEQDVLDLPLTSRKRSTIDLDVGYPGKSVSRKRYRQDVGMEDKQNDDSDDSSASMGGGLIGFDDEDPSLDEEEEGDEEDSVDDNDDGTEEGDVDDEQEDEEEGGDDEEEPSEDDSDVDLAPHQSKNVSDDLEDQTVKMFSEKRTDSAEIRKGLALREQLRFWESILECRIKLEPSLVAANQLFQLGKMSKFLSEEKSTSSSDADSALTALRELSSAWGRLQEQLTKQCSEDSPDKKSANTSRKSKPRDDSDEENDDDESIRSSEASGVESNASSEDEADSEAKSPSNSNLASEPFSLDRSYAQFASFRDSEIERWNEKAKISSGRAAQRDFSAFDQSILKLIESILYDKYRLVRKTQLKRLDYVIYGKSEEKEPQGLKNDDDSQQKDQIIAF</sequence>
<protein>
    <recommendedName>
        <fullName evidence="2">AATF leucine zipper-containing domain-containing protein</fullName>
    </recommendedName>
</protein>
<feature type="region of interest" description="Disordered" evidence="1">
    <location>
        <begin position="259"/>
        <end position="333"/>
    </location>
</feature>
<gene>
    <name evidence="3" type="ORF">NTJ_08606</name>
</gene>
<feature type="compositionally biased region" description="Basic and acidic residues" evidence="1">
    <location>
        <begin position="1"/>
        <end position="16"/>
    </location>
</feature>
<dbReference type="PANTHER" id="PTHR15565">
    <property type="entry name" value="AATF PROTEIN APOPTOSIS ANTAGONIZING TRANSCRIPTION FACTOR"/>
    <property type="match status" value="1"/>
</dbReference>
<dbReference type="Pfam" id="PF13339">
    <property type="entry name" value="AATF-Che1"/>
    <property type="match status" value="1"/>
</dbReference>
<name>A0ABN7AZ81_9HEMI</name>
<feature type="domain" description="AATF leucine zipper-containing" evidence="2">
    <location>
        <begin position="186"/>
        <end position="356"/>
    </location>
</feature>
<feature type="region of interest" description="Disordered" evidence="1">
    <location>
        <begin position="45"/>
        <end position="172"/>
    </location>
</feature>
<feature type="compositionally biased region" description="Acidic residues" evidence="1">
    <location>
        <begin position="100"/>
        <end position="155"/>
    </location>
</feature>
<accession>A0ABN7AZ81</accession>
<dbReference type="InterPro" id="IPR025160">
    <property type="entry name" value="AATF"/>
</dbReference>
<feature type="region of interest" description="Disordered" evidence="1">
    <location>
        <begin position="409"/>
        <end position="430"/>
    </location>
</feature>
<organism evidence="3 4">
    <name type="scientific">Nesidiocoris tenuis</name>
    <dbReference type="NCBI Taxonomy" id="355587"/>
    <lineage>
        <taxon>Eukaryota</taxon>
        <taxon>Metazoa</taxon>
        <taxon>Ecdysozoa</taxon>
        <taxon>Arthropoda</taxon>
        <taxon>Hexapoda</taxon>
        <taxon>Insecta</taxon>
        <taxon>Pterygota</taxon>
        <taxon>Neoptera</taxon>
        <taxon>Paraneoptera</taxon>
        <taxon>Hemiptera</taxon>
        <taxon>Heteroptera</taxon>
        <taxon>Panheteroptera</taxon>
        <taxon>Cimicomorpha</taxon>
        <taxon>Miridae</taxon>
        <taxon>Dicyphina</taxon>
        <taxon>Nesidiocoris</taxon>
    </lineage>
</organism>
<evidence type="ECO:0000256" key="1">
    <source>
        <dbReference type="SAM" id="MobiDB-lite"/>
    </source>
</evidence>
<feature type="compositionally biased region" description="Basic and acidic residues" evidence="1">
    <location>
        <begin position="266"/>
        <end position="275"/>
    </location>
</feature>
<dbReference type="PANTHER" id="PTHR15565:SF0">
    <property type="entry name" value="PROTEIN AATF"/>
    <property type="match status" value="1"/>
</dbReference>
<evidence type="ECO:0000313" key="4">
    <source>
        <dbReference type="Proteomes" id="UP001307889"/>
    </source>
</evidence>
<feature type="compositionally biased region" description="Basic and acidic residues" evidence="1">
    <location>
        <begin position="409"/>
        <end position="423"/>
    </location>
</feature>
<evidence type="ECO:0000259" key="2">
    <source>
        <dbReference type="Pfam" id="PF13339"/>
    </source>
</evidence>